<protein>
    <submittedName>
        <fullName evidence="2">Uncharacterized protein</fullName>
    </submittedName>
</protein>
<keyword evidence="1" id="KW-1133">Transmembrane helix</keyword>
<keyword evidence="3" id="KW-1185">Reference proteome</keyword>
<evidence type="ECO:0000313" key="3">
    <source>
        <dbReference type="Proteomes" id="UP001281761"/>
    </source>
</evidence>
<sequence>MNCHKSNGISQAIQISGKEGIHSEALISQCSFGSSSLLETFTFQSVSSVSVSSTNTSHTPLSIDYSESLLINNITFTDLDAYHSFITLLKVSSSTLSAITFSHIANLKGDGGAISIMDSVSTISSCRFVQCWSTGSGGACFIQNSEVAIERCTFERNSAQTGSCLFSTVHDPQNCNHIDPKLDILSSSFVGHHQQPSSFLRENVSAIPFNDNPSSSFIVASFLSLFSVRCNAEDGPYSTISNSTMATSHSCVSLSSINKISIQNLHIEQVEMDFGHLLHIDKNCGSTNLSNIWFNNCGGNTDGILIFAEGASRDNYLTSDSHLFEFSDLTIRNCQITEGSLVHIERNCIGWNTSVKRCAMKSVLAQHNTSSSSQHNSPHFRPQTTLSQNNVPSSSLFLFKSPSHTHLSSVTLHRCSFEGSQTPQPLRLLSVVDVHSFLMDDQLPPSPAGHNSTTSAPTSFFSSHTTDIEGATVFLSGVHTTTIKSVDFLNLNSLSGSALLAENCGSVTVTSCDFGSCSSTADGGAVKMVQDGQPTPPEDSLSLDLGLISTHDRPTRTETDDPETPAPSLILISTSFMNCSAKRGGSVFAESSLQISKGTWKDNSAEEGSAIWLNGEGWTKNKFNVSIDSISLSSAGIDQSRSIGSAFVFSDLGEVRFVGSSASEFEQFDKTKPDIANIKTNTEGSVFNLNNIDTAVISNASFENCSSLTNGGLIFIHNRTTLTITNSSFTSCRTNENGGVVGMSRNISADSSSLTISRCTFTSCFSVAFGGVVFTRVQTSISESSFDECYSMSEALVVFVDIDVGKAEKNGEFNMTNFKMILNSKYLSEIENNQVFVFVEKATDIRLIRTESAGTLDVTIINTTLSRLSGFLYVVSCPNVILSDLTLTNIHSVRGGCGFFDVGVQRATINNCHLTNMSTENDGAGFLIRRHKTITTQESIFIDCVFTNCSSYRGGAITSEVSLALIRDTFVECSSEGLGAAVTVDGDPLETVVIVSGCTFVGGNEKEVKNCSQLFATMLNQLKLTNSSSPIPTDSAINLFTSISSKQNGAAISLGTVTDALISYTTFTDCHSEAMAGAIYASTNVTNIAIRGVTFTNCVAIQGGGGVMVEKSLKDSDVLILSELLVVNCRFLMCATEKRGGCVLAERRVRMENTTMKHSRANEAGMCVYVGHESIEIGLNMFIACEFSATTDSSEDRGEMGWTGWRRTNDQFTLSSLLACHHSSELQIIPSPITNDTTLKSSFSNFNPTKLALPYNAKSLTIDITDVGILLVSDTIFRDLEATDAASILLVPGSVNTAVFRRSTFSYCRSEMAGGAILMKSDSFLASSALPFVCFTNCSFDHCESDGVGGAVWCDRQIRLTGCSFLDCRAETAVCLFLTAVTVETDKPINYTEVTNCSFIGSKDQKSANPQRGSLVVVSGVVRANIITSNFSSFMSTVSGGGLSLVDVEKASLGQLQFVGITSTNGGGLSYSVSSNSTSSKIITFHITLSTFDSCRSMGVGGGMLLALNDKSCRCDIVNVVFRNCDALVRGGGLALHGIKGANLADNNISIRDTNFSQNSAKNGGALSVETGTRQTSLSLVCTSCRFSGNVVSEKGGSVWILTDDKVQSWKNPTRLLRNHPIVFTGCSFLSDSCPLKQQSHPSPTSRQPGRDWVIDPCGSALVVIGGEVTLRQSPPNAHSFITSDDCLVSVDSCTFTNSTNGTVQVVAGASVFVSNSRFVGSQAQFGSSSFDLHGSCSSSVLMLDLSNTLNADETLSQSLLCDQTCKNLVSPAPQSRFSNTSANLHPSLRVNAPSFYSCQLPMTTPITTNITTIPKDNWPILPSMRFAGKDIYPFAPILKVEIEKRDEQTALSLPLEVIVSSASIEFISHPTNLSALSASPPRNLTFRLSSDGGISFSTLLLTIPIVKPLNLTALIWIIITTSIACMILIPVGIYIILCMIQRRKNSKRWKRFTKVTALNRSDKEGYPNYSYFD</sequence>
<evidence type="ECO:0000256" key="1">
    <source>
        <dbReference type="SAM" id="Phobius"/>
    </source>
</evidence>
<dbReference type="SUPFAM" id="SSF51126">
    <property type="entry name" value="Pectin lyase-like"/>
    <property type="match status" value="5"/>
</dbReference>
<gene>
    <name evidence="2" type="ORF">BLNAU_1099</name>
</gene>
<evidence type="ECO:0000313" key="2">
    <source>
        <dbReference type="EMBL" id="KAK2964018.1"/>
    </source>
</evidence>
<comment type="caution">
    <text evidence="2">The sequence shown here is derived from an EMBL/GenBank/DDBJ whole genome shotgun (WGS) entry which is preliminary data.</text>
</comment>
<dbReference type="Proteomes" id="UP001281761">
    <property type="component" value="Unassembled WGS sequence"/>
</dbReference>
<keyword evidence="1" id="KW-0812">Transmembrane</keyword>
<keyword evidence="1" id="KW-0472">Membrane</keyword>
<accession>A0ABQ9YJU8</accession>
<dbReference type="PANTHER" id="PTHR11319:SF35">
    <property type="entry name" value="OUTER MEMBRANE PROTEIN PMPC-RELATED"/>
    <property type="match status" value="1"/>
</dbReference>
<name>A0ABQ9YJU8_9EUKA</name>
<proteinExistence type="predicted"/>
<feature type="transmembrane region" description="Helical" evidence="1">
    <location>
        <begin position="1914"/>
        <end position="1941"/>
    </location>
</feature>
<dbReference type="InterPro" id="IPR006626">
    <property type="entry name" value="PbH1"/>
</dbReference>
<dbReference type="InterPro" id="IPR011050">
    <property type="entry name" value="Pectin_lyase_fold/virulence"/>
</dbReference>
<dbReference type="EMBL" id="JARBJD010000004">
    <property type="protein sequence ID" value="KAK2964018.1"/>
    <property type="molecule type" value="Genomic_DNA"/>
</dbReference>
<dbReference type="PANTHER" id="PTHR11319">
    <property type="entry name" value="G PROTEIN-COUPLED RECEPTOR-RELATED"/>
    <property type="match status" value="1"/>
</dbReference>
<reference evidence="2 3" key="1">
    <citation type="journal article" date="2022" name="bioRxiv">
        <title>Genomics of Preaxostyla Flagellates Illuminates Evolutionary Transitions and the Path Towards Mitochondrial Loss.</title>
        <authorList>
            <person name="Novak L.V.F."/>
            <person name="Treitli S.C."/>
            <person name="Pyrih J."/>
            <person name="Halakuc P."/>
            <person name="Pipaliya S.V."/>
            <person name="Vacek V."/>
            <person name="Brzon O."/>
            <person name="Soukal P."/>
            <person name="Eme L."/>
            <person name="Dacks J.B."/>
            <person name="Karnkowska A."/>
            <person name="Elias M."/>
            <person name="Hampl V."/>
        </authorList>
    </citation>
    <scope>NUCLEOTIDE SEQUENCE [LARGE SCALE GENOMIC DNA]</scope>
    <source>
        <strain evidence="2">NAU3</strain>
        <tissue evidence="2">Gut</tissue>
    </source>
</reference>
<organism evidence="2 3">
    <name type="scientific">Blattamonas nauphoetae</name>
    <dbReference type="NCBI Taxonomy" id="2049346"/>
    <lineage>
        <taxon>Eukaryota</taxon>
        <taxon>Metamonada</taxon>
        <taxon>Preaxostyla</taxon>
        <taxon>Oxymonadida</taxon>
        <taxon>Blattamonas</taxon>
    </lineage>
</organism>
<dbReference type="SMART" id="SM00710">
    <property type="entry name" value="PbH1"/>
    <property type="match status" value="14"/>
</dbReference>